<dbReference type="EMBL" id="JAGSOV010000009">
    <property type="protein sequence ID" value="MCO1654233.1"/>
    <property type="molecule type" value="Genomic_DNA"/>
</dbReference>
<evidence type="ECO:0000313" key="4">
    <source>
        <dbReference type="EMBL" id="MCO1654233.1"/>
    </source>
</evidence>
<dbReference type="Gene3D" id="1.10.1660.10">
    <property type="match status" value="1"/>
</dbReference>
<dbReference type="SMART" id="SM00871">
    <property type="entry name" value="AraC_E_bind"/>
    <property type="match status" value="1"/>
</dbReference>
<dbReference type="InterPro" id="IPR047057">
    <property type="entry name" value="MerR_fam"/>
</dbReference>
<accession>A0ABT0ZU34</accession>
<feature type="region of interest" description="Disordered" evidence="2">
    <location>
        <begin position="254"/>
        <end position="286"/>
    </location>
</feature>
<keyword evidence="1" id="KW-0238">DNA-binding</keyword>
<comment type="caution">
    <text evidence="4">The sequence shown here is derived from an EMBL/GenBank/DDBJ whole genome shotgun (WGS) entry which is preliminary data.</text>
</comment>
<dbReference type="Gene3D" id="3.20.80.10">
    <property type="entry name" value="Regulatory factor, effector binding domain"/>
    <property type="match status" value="1"/>
</dbReference>
<name>A0ABT0ZU34_9PSEU</name>
<dbReference type="InterPro" id="IPR011256">
    <property type="entry name" value="Reg_factor_effector_dom_sf"/>
</dbReference>
<reference evidence="4" key="1">
    <citation type="submission" date="2021-04" db="EMBL/GenBank/DDBJ databases">
        <title>Pseudonocardia sp. nov., isolated from sandy soil of mangrove forest.</title>
        <authorList>
            <person name="Zan Z."/>
            <person name="Huang R."/>
            <person name="Liu W."/>
        </authorList>
    </citation>
    <scope>NUCLEOTIDE SEQUENCE</scope>
    <source>
        <strain evidence="4">S2-4</strain>
    </source>
</reference>
<dbReference type="SUPFAM" id="SSF55136">
    <property type="entry name" value="Probable bacterial effector-binding domain"/>
    <property type="match status" value="1"/>
</dbReference>
<gene>
    <name evidence="4" type="ORF">KDL28_04125</name>
</gene>
<dbReference type="PANTHER" id="PTHR30204">
    <property type="entry name" value="REDOX-CYCLING DRUG-SENSING TRANSCRIPTIONAL ACTIVATOR SOXR"/>
    <property type="match status" value="1"/>
</dbReference>
<evidence type="ECO:0000259" key="3">
    <source>
        <dbReference type="PROSITE" id="PS50937"/>
    </source>
</evidence>
<feature type="domain" description="HTH merR-type" evidence="3">
    <location>
        <begin position="4"/>
        <end position="74"/>
    </location>
</feature>
<dbReference type="InterPro" id="IPR029442">
    <property type="entry name" value="GyrI-like"/>
</dbReference>
<sequence>MRNLLSIGTLSNASHLSVKALRRYHELGLLVPAAVDARTGYRGYSVSQITEARIIRRLRRLDVPLEDIARILRSGDAGTTAQVLGEHRARMKLRLEETERIVSDLQRLVDEPGELHRVLVHERWQRAEPIVRIGTRTVWADLPEFFDAAYPRLFAHVARHGGQVVGPSGASYGSGQGIDHDDIAVSAWLAVDVALPADPAAGVVPDRLPETRLAVALHVGAFEDMSATYGAVGAWVAEHDRVVTGPLQELYLAGPPGVTDPDAWRTEVGWPVAPAEDPTPDERNRP</sequence>
<evidence type="ECO:0000313" key="5">
    <source>
        <dbReference type="Proteomes" id="UP001165283"/>
    </source>
</evidence>
<evidence type="ECO:0000256" key="2">
    <source>
        <dbReference type="SAM" id="MobiDB-lite"/>
    </source>
</evidence>
<organism evidence="4 5">
    <name type="scientific">Pseudonocardia humida</name>
    <dbReference type="NCBI Taxonomy" id="2800819"/>
    <lineage>
        <taxon>Bacteria</taxon>
        <taxon>Bacillati</taxon>
        <taxon>Actinomycetota</taxon>
        <taxon>Actinomycetes</taxon>
        <taxon>Pseudonocardiales</taxon>
        <taxon>Pseudonocardiaceae</taxon>
        <taxon>Pseudonocardia</taxon>
    </lineage>
</organism>
<dbReference type="SUPFAM" id="SSF46955">
    <property type="entry name" value="Putative DNA-binding domain"/>
    <property type="match status" value="1"/>
</dbReference>
<dbReference type="InterPro" id="IPR009061">
    <property type="entry name" value="DNA-bd_dom_put_sf"/>
</dbReference>
<dbReference type="SMART" id="SM00422">
    <property type="entry name" value="HTH_MERR"/>
    <property type="match status" value="1"/>
</dbReference>
<dbReference type="InterPro" id="IPR010499">
    <property type="entry name" value="AraC_E-bd"/>
</dbReference>
<dbReference type="InterPro" id="IPR000551">
    <property type="entry name" value="MerR-type_HTH_dom"/>
</dbReference>
<keyword evidence="5" id="KW-1185">Reference proteome</keyword>
<protein>
    <submittedName>
        <fullName evidence="4">MerR family transcriptional regulator</fullName>
    </submittedName>
</protein>
<evidence type="ECO:0000256" key="1">
    <source>
        <dbReference type="ARBA" id="ARBA00023125"/>
    </source>
</evidence>
<dbReference type="PROSITE" id="PS50937">
    <property type="entry name" value="HTH_MERR_2"/>
    <property type="match status" value="1"/>
</dbReference>
<proteinExistence type="predicted"/>
<dbReference type="RefSeq" id="WP_252435834.1">
    <property type="nucleotide sequence ID" value="NZ_JAGSOV010000009.1"/>
</dbReference>
<dbReference type="Proteomes" id="UP001165283">
    <property type="component" value="Unassembled WGS sequence"/>
</dbReference>
<dbReference type="Pfam" id="PF13411">
    <property type="entry name" value="MerR_1"/>
    <property type="match status" value="1"/>
</dbReference>
<dbReference type="PANTHER" id="PTHR30204:SF97">
    <property type="entry name" value="MERR FAMILY REGULATORY PROTEIN"/>
    <property type="match status" value="1"/>
</dbReference>
<dbReference type="Pfam" id="PF06445">
    <property type="entry name" value="GyrI-like"/>
    <property type="match status" value="1"/>
</dbReference>